<comment type="caution">
    <text evidence="2">The sequence shown here is derived from an EMBL/GenBank/DDBJ whole genome shotgun (WGS) entry which is preliminary data.</text>
</comment>
<dbReference type="OrthoDB" id="5901886at2759"/>
<protein>
    <submittedName>
        <fullName evidence="2">Uncharacterized protein</fullName>
    </submittedName>
</protein>
<evidence type="ECO:0000313" key="3">
    <source>
        <dbReference type="Proteomes" id="UP000605970"/>
    </source>
</evidence>
<evidence type="ECO:0000256" key="1">
    <source>
        <dbReference type="SAM" id="SignalP"/>
    </source>
</evidence>
<gene>
    <name evidence="2" type="ORF">Mgra_00004099</name>
</gene>
<reference evidence="2" key="1">
    <citation type="journal article" date="2020" name="Ecol. Evol.">
        <title>Genome structure and content of the rice root-knot nematode (Meloidogyne graminicola).</title>
        <authorList>
            <person name="Phan N.T."/>
            <person name="Danchin E.G.J."/>
            <person name="Klopp C."/>
            <person name="Perfus-Barbeoch L."/>
            <person name="Kozlowski D.K."/>
            <person name="Koutsovoulos G.D."/>
            <person name="Lopez-Roques C."/>
            <person name="Bouchez O."/>
            <person name="Zahm M."/>
            <person name="Besnard G."/>
            <person name="Bellafiore S."/>
        </authorList>
    </citation>
    <scope>NUCLEOTIDE SEQUENCE</scope>
    <source>
        <strain evidence="2">VN-18</strain>
    </source>
</reference>
<keyword evidence="3" id="KW-1185">Reference proteome</keyword>
<dbReference type="AlphaFoldDB" id="A0A8S9ZSN1"/>
<name>A0A8S9ZSN1_9BILA</name>
<accession>A0A8S9ZSN1</accession>
<proteinExistence type="predicted"/>
<keyword evidence="1" id="KW-0732">Signal</keyword>
<sequence length="178" mass="21025">MKMIKLFIIFLFNILLIKTFGQKGNQQQQQTFPFPYQQQQPFLYSNNYFNPYFERISSQNSIGNKCPPGTFYNPFEKIPICQNVEENKINKQPKVCGNNICQQNQHCLICLNKNGMTYEQRCMNQICPNNYFCSLNQYQQPYCQKFETLLNYGTNKFNNDIFLTKNSFNNPPSPITIQ</sequence>
<feature type="chain" id="PRO_5035760792" evidence="1">
    <location>
        <begin position="22"/>
        <end position="178"/>
    </location>
</feature>
<dbReference type="EMBL" id="JABEBT010000029">
    <property type="protein sequence ID" value="KAF7636508.1"/>
    <property type="molecule type" value="Genomic_DNA"/>
</dbReference>
<evidence type="ECO:0000313" key="2">
    <source>
        <dbReference type="EMBL" id="KAF7636508.1"/>
    </source>
</evidence>
<organism evidence="2 3">
    <name type="scientific">Meloidogyne graminicola</name>
    <dbReference type="NCBI Taxonomy" id="189291"/>
    <lineage>
        <taxon>Eukaryota</taxon>
        <taxon>Metazoa</taxon>
        <taxon>Ecdysozoa</taxon>
        <taxon>Nematoda</taxon>
        <taxon>Chromadorea</taxon>
        <taxon>Rhabditida</taxon>
        <taxon>Tylenchina</taxon>
        <taxon>Tylenchomorpha</taxon>
        <taxon>Tylenchoidea</taxon>
        <taxon>Meloidogynidae</taxon>
        <taxon>Meloidogyninae</taxon>
        <taxon>Meloidogyne</taxon>
    </lineage>
</organism>
<dbReference type="Proteomes" id="UP000605970">
    <property type="component" value="Unassembled WGS sequence"/>
</dbReference>
<feature type="signal peptide" evidence="1">
    <location>
        <begin position="1"/>
        <end position="21"/>
    </location>
</feature>